<gene>
    <name evidence="1" type="ORF">SAMN06297468_0931</name>
</gene>
<dbReference type="Proteomes" id="UP000194420">
    <property type="component" value="Unassembled WGS sequence"/>
</dbReference>
<name>A0A1Y6ES06_9SPHN</name>
<dbReference type="AlphaFoldDB" id="A0A1Y6ES06"/>
<proteinExistence type="predicted"/>
<organism evidence="1 2">
    <name type="scientific">Altererythrobacter xiamenensis</name>
    <dbReference type="NCBI Taxonomy" id="1316679"/>
    <lineage>
        <taxon>Bacteria</taxon>
        <taxon>Pseudomonadati</taxon>
        <taxon>Pseudomonadota</taxon>
        <taxon>Alphaproteobacteria</taxon>
        <taxon>Sphingomonadales</taxon>
        <taxon>Erythrobacteraceae</taxon>
        <taxon>Altererythrobacter</taxon>
    </lineage>
</organism>
<dbReference type="RefSeq" id="WP_159456579.1">
    <property type="nucleotide sequence ID" value="NZ_FXWG01000001.1"/>
</dbReference>
<reference evidence="2" key="1">
    <citation type="submission" date="2017-04" db="EMBL/GenBank/DDBJ databases">
        <authorList>
            <person name="Varghese N."/>
            <person name="Submissions S."/>
        </authorList>
    </citation>
    <scope>NUCLEOTIDE SEQUENCE [LARGE SCALE GENOMIC DNA]</scope>
</reference>
<accession>A0A1Y6ES06</accession>
<dbReference type="OrthoDB" id="7429152at2"/>
<keyword evidence="2" id="KW-1185">Reference proteome</keyword>
<sequence length="49" mass="5703">MSTSFRSSRPDAWTNPRPHVDASMRRMTYGRVQPMEDEPGFMAKLFGLR</sequence>
<evidence type="ECO:0000313" key="2">
    <source>
        <dbReference type="Proteomes" id="UP000194420"/>
    </source>
</evidence>
<protein>
    <submittedName>
        <fullName evidence="1">Uncharacterized protein</fullName>
    </submittedName>
</protein>
<dbReference type="EMBL" id="FXWG01000001">
    <property type="protein sequence ID" value="SMQ63981.1"/>
    <property type="molecule type" value="Genomic_DNA"/>
</dbReference>
<evidence type="ECO:0000313" key="1">
    <source>
        <dbReference type="EMBL" id="SMQ63981.1"/>
    </source>
</evidence>